<protein>
    <recommendedName>
        <fullName evidence="3">54S ribosomal protein L20, mitochondrial</fullName>
    </recommendedName>
</protein>
<dbReference type="RefSeq" id="XP_018986486.1">
    <property type="nucleotide sequence ID" value="XM_019128306.1"/>
</dbReference>
<name>A0A1E3QTZ0_9ASCO</name>
<dbReference type="EMBL" id="KV454428">
    <property type="protein sequence ID" value="ODQ81158.1"/>
    <property type="molecule type" value="Genomic_DNA"/>
</dbReference>
<accession>A0A1E3QTZ0</accession>
<organism evidence="1 2">
    <name type="scientific">Babjeviella inositovora NRRL Y-12698</name>
    <dbReference type="NCBI Taxonomy" id="984486"/>
    <lineage>
        <taxon>Eukaryota</taxon>
        <taxon>Fungi</taxon>
        <taxon>Dikarya</taxon>
        <taxon>Ascomycota</taxon>
        <taxon>Saccharomycotina</taxon>
        <taxon>Pichiomycetes</taxon>
        <taxon>Serinales incertae sedis</taxon>
        <taxon>Babjeviella</taxon>
    </lineage>
</organism>
<dbReference type="GO" id="GO:0003735">
    <property type="term" value="F:structural constituent of ribosome"/>
    <property type="evidence" value="ECO:0007669"/>
    <property type="project" value="TreeGrafter"/>
</dbReference>
<dbReference type="PANTHER" id="PTHR28266">
    <property type="entry name" value="54S RIBOSOMAL PROTEIN L20, MITOCHONDRIAL"/>
    <property type="match status" value="1"/>
</dbReference>
<proteinExistence type="predicted"/>
<dbReference type="PANTHER" id="PTHR28266:SF1">
    <property type="entry name" value="LARGE RIBOSOMAL SUBUNIT PROTEIN ML58"/>
    <property type="match status" value="1"/>
</dbReference>
<dbReference type="GeneID" id="30146159"/>
<keyword evidence="2" id="KW-1185">Reference proteome</keyword>
<dbReference type="GO" id="GO:0005762">
    <property type="term" value="C:mitochondrial large ribosomal subunit"/>
    <property type="evidence" value="ECO:0007669"/>
    <property type="project" value="TreeGrafter"/>
</dbReference>
<sequence>MLRKSAEKLIKSLPTLAETPNKYNKVRSAWNLKPNLPQGLYHHPAPSAKSPLYETPNAFLPESDPRKNLPHILKSYEFSQEALSNMPLLQDDVASRPQYHLTAEHVAEIQSLRAQDPEAWSFTKLAKKFDTTVYFIRIAIANMDKSLGRQKAAAPVTADSEKTKYELKRELINHHRKLRREAWLRD</sequence>
<dbReference type="Proteomes" id="UP000094336">
    <property type="component" value="Unassembled WGS sequence"/>
</dbReference>
<dbReference type="InterPro" id="IPR024388">
    <property type="entry name" value="Ribosomal_mL58"/>
</dbReference>
<dbReference type="STRING" id="984486.A0A1E3QTZ0"/>
<evidence type="ECO:0008006" key="3">
    <source>
        <dbReference type="Google" id="ProtNLM"/>
    </source>
</evidence>
<dbReference type="Pfam" id="PF12824">
    <property type="entry name" value="MRP-L20"/>
    <property type="match status" value="1"/>
</dbReference>
<gene>
    <name evidence="1" type="ORF">BABINDRAFT_160557</name>
</gene>
<dbReference type="OrthoDB" id="6021263at2759"/>
<evidence type="ECO:0000313" key="1">
    <source>
        <dbReference type="EMBL" id="ODQ81158.1"/>
    </source>
</evidence>
<reference evidence="2" key="1">
    <citation type="submission" date="2016-05" db="EMBL/GenBank/DDBJ databases">
        <title>Comparative genomics of biotechnologically important yeasts.</title>
        <authorList>
            <consortium name="DOE Joint Genome Institute"/>
            <person name="Riley R."/>
            <person name="Haridas S."/>
            <person name="Wolfe K.H."/>
            <person name="Lopes M.R."/>
            <person name="Hittinger C.T."/>
            <person name="Goker M."/>
            <person name="Salamov A."/>
            <person name="Wisecaver J."/>
            <person name="Long T.M."/>
            <person name="Aerts A.L."/>
            <person name="Barry K."/>
            <person name="Choi C."/>
            <person name="Clum A."/>
            <person name="Coughlan A.Y."/>
            <person name="Deshpande S."/>
            <person name="Douglass A.P."/>
            <person name="Hanson S.J."/>
            <person name="Klenk H.-P."/>
            <person name="Labutti K."/>
            <person name="Lapidus A."/>
            <person name="Lindquist E."/>
            <person name="Lipzen A."/>
            <person name="Meier-Kolthoff J.P."/>
            <person name="Ohm R.A."/>
            <person name="Otillar R.P."/>
            <person name="Pangilinan J."/>
            <person name="Peng Y."/>
            <person name="Rokas A."/>
            <person name="Rosa C.A."/>
            <person name="Scheuner C."/>
            <person name="Sibirny A.A."/>
            <person name="Slot J.C."/>
            <person name="Stielow J.B."/>
            <person name="Sun H."/>
            <person name="Kurtzman C.P."/>
            <person name="Blackwell M."/>
            <person name="Grigoriev I.V."/>
            <person name="Jeffries T.W."/>
        </authorList>
    </citation>
    <scope>NUCLEOTIDE SEQUENCE [LARGE SCALE GENOMIC DNA]</scope>
    <source>
        <strain evidence="2">NRRL Y-12698</strain>
    </source>
</reference>
<evidence type="ECO:0000313" key="2">
    <source>
        <dbReference type="Proteomes" id="UP000094336"/>
    </source>
</evidence>
<feature type="non-terminal residue" evidence="1">
    <location>
        <position position="186"/>
    </location>
</feature>
<dbReference type="AlphaFoldDB" id="A0A1E3QTZ0"/>